<dbReference type="InterPro" id="IPR035940">
    <property type="entry name" value="CAP_sf"/>
</dbReference>
<dbReference type="FunFam" id="3.40.33.10:FF:000018">
    <property type="entry name" value="SCP-like extracellular protein, putative"/>
    <property type="match status" value="1"/>
</dbReference>
<name>A0A8T0CET1_CORYI</name>
<dbReference type="Pfam" id="PF00188">
    <property type="entry name" value="CAP"/>
    <property type="match status" value="1"/>
</dbReference>
<dbReference type="InterPro" id="IPR018244">
    <property type="entry name" value="Allrgn_V5/Tpx1_CS"/>
</dbReference>
<dbReference type="SMART" id="SM00198">
    <property type="entry name" value="SCP"/>
    <property type="match status" value="1"/>
</dbReference>
<dbReference type="OrthoDB" id="535247at2759"/>
<evidence type="ECO:0000313" key="4">
    <source>
        <dbReference type="Proteomes" id="UP000806378"/>
    </source>
</evidence>
<feature type="domain" description="SCP" evidence="2">
    <location>
        <begin position="79"/>
        <end position="226"/>
    </location>
</feature>
<accession>A0A8T0CET1</accession>
<dbReference type="Gramene" id="rna-gnl|WGS:JABURB|Cocit.L0395.1">
    <property type="protein sequence ID" value="cds-KAF7845837.1"/>
    <property type="gene ID" value="gene-BT93_L0395"/>
</dbReference>
<dbReference type="CDD" id="cd05380">
    <property type="entry name" value="CAP_euk"/>
    <property type="match status" value="1"/>
</dbReference>
<organism evidence="3 4">
    <name type="scientific">Corymbia citriodora subsp. variegata</name>
    <dbReference type="NCBI Taxonomy" id="360336"/>
    <lineage>
        <taxon>Eukaryota</taxon>
        <taxon>Viridiplantae</taxon>
        <taxon>Streptophyta</taxon>
        <taxon>Embryophyta</taxon>
        <taxon>Tracheophyta</taxon>
        <taxon>Spermatophyta</taxon>
        <taxon>Magnoliopsida</taxon>
        <taxon>eudicotyledons</taxon>
        <taxon>Gunneridae</taxon>
        <taxon>Pentapetalae</taxon>
        <taxon>rosids</taxon>
        <taxon>malvids</taxon>
        <taxon>Myrtales</taxon>
        <taxon>Myrtaceae</taxon>
        <taxon>Myrtoideae</taxon>
        <taxon>Eucalypteae</taxon>
        <taxon>Corymbia</taxon>
    </lineage>
</organism>
<evidence type="ECO:0000259" key="2">
    <source>
        <dbReference type="SMART" id="SM00198"/>
    </source>
</evidence>
<dbReference type="Gene3D" id="3.40.33.10">
    <property type="entry name" value="CAP"/>
    <property type="match status" value="1"/>
</dbReference>
<gene>
    <name evidence="3" type="ORF">BT93_L0395</name>
</gene>
<evidence type="ECO:0000313" key="3">
    <source>
        <dbReference type="EMBL" id="KAF7845837.1"/>
    </source>
</evidence>
<sequence>MTSTTKKMMTTSVNTTSSAAKTSSSPKASSTTLRIASTVKSSTSSTKHTSATSKTSSTSTNKPKTTSATTAAASAVATTYEQLVLAHHNVHRANHSATDVIWSANLAAIALSIAETCVYEHNTTAGGGGYGQNIAAGVEASGIGEVISDLFYNGEVNYFVGLYGEASPDMTNFEHWGHFSQIVWKATTTVGCATYDCSSSGLANVGSDVSPYFTVCNYEGPGNVGGEYGANIGSPLDYATVTGEETVYT</sequence>
<dbReference type="SUPFAM" id="SSF55797">
    <property type="entry name" value="PR-1-like"/>
    <property type="match status" value="1"/>
</dbReference>
<dbReference type="PRINTS" id="PR00837">
    <property type="entry name" value="V5TPXLIKE"/>
</dbReference>
<dbReference type="PANTHER" id="PTHR10334">
    <property type="entry name" value="CYSTEINE-RICH SECRETORY PROTEIN-RELATED"/>
    <property type="match status" value="1"/>
</dbReference>
<dbReference type="AlphaFoldDB" id="A0A8T0CET1"/>
<comment type="caution">
    <text evidence="3">The sequence shown here is derived from an EMBL/GenBank/DDBJ whole genome shotgun (WGS) entry which is preliminary data.</text>
</comment>
<reference evidence="3" key="1">
    <citation type="submission" date="2020-05" db="EMBL/GenBank/DDBJ databases">
        <title>WGS assembly of Corymbia citriodora subspecies variegata.</title>
        <authorList>
            <person name="Barry K."/>
            <person name="Hundley H."/>
            <person name="Shu S."/>
            <person name="Jenkins J."/>
            <person name="Grimwood J."/>
            <person name="Baten A."/>
        </authorList>
    </citation>
    <scope>NUCLEOTIDE SEQUENCE</scope>
    <source>
        <strain evidence="3">CV2-018</strain>
    </source>
</reference>
<dbReference type="EMBL" id="MU099368">
    <property type="protein sequence ID" value="KAF7845837.1"/>
    <property type="molecule type" value="Genomic_DNA"/>
</dbReference>
<dbReference type="PROSITE" id="PS01009">
    <property type="entry name" value="CRISP_1"/>
    <property type="match status" value="1"/>
</dbReference>
<feature type="region of interest" description="Disordered" evidence="1">
    <location>
        <begin position="1"/>
        <end position="67"/>
    </location>
</feature>
<dbReference type="GO" id="GO:0005576">
    <property type="term" value="C:extracellular region"/>
    <property type="evidence" value="ECO:0007669"/>
    <property type="project" value="InterPro"/>
</dbReference>
<dbReference type="InterPro" id="IPR001283">
    <property type="entry name" value="CRISP-related"/>
</dbReference>
<keyword evidence="4" id="KW-1185">Reference proteome</keyword>
<protein>
    <recommendedName>
        <fullName evidence="2">SCP domain-containing protein</fullName>
    </recommendedName>
</protein>
<proteinExistence type="predicted"/>
<dbReference type="InterPro" id="IPR014044">
    <property type="entry name" value="CAP_dom"/>
</dbReference>
<evidence type="ECO:0000256" key="1">
    <source>
        <dbReference type="SAM" id="MobiDB-lite"/>
    </source>
</evidence>
<dbReference type="Proteomes" id="UP000806378">
    <property type="component" value="Unassembled WGS sequence"/>
</dbReference>